<dbReference type="eggNOG" id="ENOG5031KR8">
    <property type="taxonomic scope" value="Bacteria"/>
</dbReference>
<dbReference type="EMBL" id="CP000922">
    <property type="protein sequence ID" value="ACJ34249.1"/>
    <property type="molecule type" value="Genomic_DNA"/>
</dbReference>
<organism evidence="1 2">
    <name type="scientific">Anoxybacillus flavithermus (strain DSM 21510 / WK1)</name>
    <dbReference type="NCBI Taxonomy" id="491915"/>
    <lineage>
        <taxon>Bacteria</taxon>
        <taxon>Bacillati</taxon>
        <taxon>Bacillota</taxon>
        <taxon>Bacilli</taxon>
        <taxon>Bacillales</taxon>
        <taxon>Anoxybacillaceae</taxon>
        <taxon>Anoxybacillus</taxon>
    </lineage>
</organism>
<dbReference type="HOGENOM" id="CLU_162065_0_0_9"/>
<name>B7GIA5_ANOFW</name>
<proteinExistence type="predicted"/>
<dbReference type="Proteomes" id="UP000000742">
    <property type="component" value="Chromosome"/>
</dbReference>
<dbReference type="InterPro" id="IPR021415">
    <property type="entry name" value="SAV0927-like"/>
</dbReference>
<dbReference type="Pfam" id="PF11256">
    <property type="entry name" value="SAV0927-like"/>
    <property type="match status" value="1"/>
</dbReference>
<dbReference type="AlphaFoldDB" id="B7GIA5"/>
<accession>B7GIA5</accession>
<evidence type="ECO:0000313" key="2">
    <source>
        <dbReference type="Proteomes" id="UP000000742"/>
    </source>
</evidence>
<dbReference type="KEGG" id="afl:Aflv_1888"/>
<protein>
    <submittedName>
        <fullName evidence="1">Uncharacterized conserved protein</fullName>
    </submittedName>
</protein>
<dbReference type="STRING" id="491915.Aflv_1888"/>
<sequence>MRKYEWYDIMKFNIQEGGNDMHVFEKLYDEHEKVKVRFVGFTTKDVRYDFGIVYTNMFFGKPLVICMQTGRSALLDPKDIEDHDYLQRTFRIDTKEQAEDLAEFFSDILPTTPYAEQYE</sequence>
<evidence type="ECO:0000313" key="1">
    <source>
        <dbReference type="EMBL" id="ACJ34249.1"/>
    </source>
</evidence>
<reference evidence="1 2" key="1">
    <citation type="journal article" date="2008" name="Genome Biol.">
        <title>Encapsulated in silica: genome, proteome and physiology of the thermophilic bacterium Anoxybacillus flavithermus WK1.</title>
        <authorList>
            <person name="Saw J.H."/>
            <person name="Mountain B.W."/>
            <person name="Feng L."/>
            <person name="Omelchenko M.V."/>
            <person name="Hou S."/>
            <person name="Saito J.A."/>
            <person name="Stott M.B."/>
            <person name="Li D."/>
            <person name="Zhao G."/>
            <person name="Wu J."/>
            <person name="Galperin M.Y."/>
            <person name="Koonin E.V."/>
            <person name="Makarova K.S."/>
            <person name="Wolf Y.I."/>
            <person name="Rigden D.J."/>
            <person name="Dunfield P.F."/>
            <person name="Wang L."/>
            <person name="Alam M."/>
        </authorList>
    </citation>
    <scope>NUCLEOTIDE SEQUENCE [LARGE SCALE GENOMIC DNA]</scope>
    <source>
        <strain evidence="2">DSM 21510 / WK1</strain>
    </source>
</reference>
<gene>
    <name evidence="1" type="ordered locus">Aflv_1888</name>
</gene>